<evidence type="ECO:0000313" key="2">
    <source>
        <dbReference type="EMBL" id="KAJ8602051.1"/>
    </source>
</evidence>
<dbReference type="InterPro" id="IPR027417">
    <property type="entry name" value="P-loop_NTPase"/>
</dbReference>
<protein>
    <recommendedName>
        <fullName evidence="4">Protein-tyrosine sulfotransferase</fullName>
    </recommendedName>
</protein>
<proteinExistence type="predicted"/>
<evidence type="ECO:0000313" key="3">
    <source>
        <dbReference type="Proteomes" id="UP001230188"/>
    </source>
</evidence>
<gene>
    <name evidence="2" type="ORF">CTAYLR_002768</name>
</gene>
<feature type="region of interest" description="Disordered" evidence="1">
    <location>
        <begin position="1"/>
        <end position="26"/>
    </location>
</feature>
<dbReference type="EMBL" id="JAQMWT010000391">
    <property type="protein sequence ID" value="KAJ8602051.1"/>
    <property type="molecule type" value="Genomic_DNA"/>
</dbReference>
<comment type="caution">
    <text evidence="2">The sequence shown here is derived from an EMBL/GenBank/DDBJ whole genome shotgun (WGS) entry which is preliminary data.</text>
</comment>
<keyword evidence="3" id="KW-1185">Reference proteome</keyword>
<evidence type="ECO:0000256" key="1">
    <source>
        <dbReference type="SAM" id="MobiDB-lite"/>
    </source>
</evidence>
<name>A0AAD7UC28_9STRA</name>
<accession>A0AAD7UC28</accession>
<dbReference type="AlphaFoldDB" id="A0AAD7UC28"/>
<sequence length="405" mass="45940">MRRRRRQAPKPEEEAPRSSSPPPPPRRAAIIVLAGVCTMCVKRIHEACRTFGISWLVPRRFKRLGWSPGEWQEVLRRKDVVFVGGHHRSGTTLLWDLLKAHPSIAAFEGSSADFSEGAFVQDVYPTFGVGQPVRRVDNNLSQHVRDVLSEVFFLKKTVRASKPELDAGVGRYALGPDVEVHWTETRPELSAASQARVLNSFGYYWTEQKLVDDNVRILLEKSPPNAVVSRFLQALVNLGRCEAHRCWSPDPPDFGNIDGAAKFVFLNRHPIATALALRNWRECEAMSLHDLVAHWVAVSFYMRLDAPHLQHVRLVNLEHLTSHPRTVLNTLWNWLGLDPQDPRLPTNYPDVHPDPNAKYLLAYCDHHFEPAAHAALVRDWGDSVRRLGYDLDSWGAACDQADVEF</sequence>
<dbReference type="Proteomes" id="UP001230188">
    <property type="component" value="Unassembled WGS sequence"/>
</dbReference>
<dbReference type="SUPFAM" id="SSF52540">
    <property type="entry name" value="P-loop containing nucleoside triphosphate hydrolases"/>
    <property type="match status" value="1"/>
</dbReference>
<organism evidence="2 3">
    <name type="scientific">Chrysophaeum taylorii</name>
    <dbReference type="NCBI Taxonomy" id="2483200"/>
    <lineage>
        <taxon>Eukaryota</taxon>
        <taxon>Sar</taxon>
        <taxon>Stramenopiles</taxon>
        <taxon>Ochrophyta</taxon>
        <taxon>Pelagophyceae</taxon>
        <taxon>Pelagomonadales</taxon>
        <taxon>Pelagomonadaceae</taxon>
        <taxon>Chrysophaeum</taxon>
    </lineage>
</organism>
<evidence type="ECO:0008006" key="4">
    <source>
        <dbReference type="Google" id="ProtNLM"/>
    </source>
</evidence>
<dbReference type="Gene3D" id="3.40.50.300">
    <property type="entry name" value="P-loop containing nucleotide triphosphate hydrolases"/>
    <property type="match status" value="1"/>
</dbReference>
<reference evidence="2" key="1">
    <citation type="submission" date="2023-01" db="EMBL/GenBank/DDBJ databases">
        <title>Metagenome sequencing of chrysophaentin producing Chrysophaeum taylorii.</title>
        <authorList>
            <person name="Davison J."/>
            <person name="Bewley C."/>
        </authorList>
    </citation>
    <scope>NUCLEOTIDE SEQUENCE</scope>
    <source>
        <strain evidence="2">NIES-1699</strain>
    </source>
</reference>